<keyword evidence="2" id="KW-1185">Reference proteome</keyword>
<evidence type="ECO:0000313" key="1">
    <source>
        <dbReference type="EMBL" id="KAJ9094748.1"/>
    </source>
</evidence>
<name>A0ACC2V5X6_9TREE</name>
<accession>A0ACC2V5X6</accession>
<reference evidence="1" key="1">
    <citation type="submission" date="2023-04" db="EMBL/GenBank/DDBJ databases">
        <title>Draft Genome sequencing of Naganishia species isolated from polar environments using Oxford Nanopore Technology.</title>
        <authorList>
            <person name="Leo P."/>
            <person name="Venkateswaran K."/>
        </authorList>
    </citation>
    <scope>NUCLEOTIDE SEQUENCE</scope>
    <source>
        <strain evidence="1">MNA-CCFEE 5423</strain>
    </source>
</reference>
<dbReference type="EMBL" id="JASBWT010000024">
    <property type="protein sequence ID" value="KAJ9094748.1"/>
    <property type="molecule type" value="Genomic_DNA"/>
</dbReference>
<organism evidence="1 2">
    <name type="scientific">Naganishia friedmannii</name>
    <dbReference type="NCBI Taxonomy" id="89922"/>
    <lineage>
        <taxon>Eukaryota</taxon>
        <taxon>Fungi</taxon>
        <taxon>Dikarya</taxon>
        <taxon>Basidiomycota</taxon>
        <taxon>Agaricomycotina</taxon>
        <taxon>Tremellomycetes</taxon>
        <taxon>Filobasidiales</taxon>
        <taxon>Filobasidiaceae</taxon>
        <taxon>Naganishia</taxon>
    </lineage>
</organism>
<comment type="caution">
    <text evidence="1">The sequence shown here is derived from an EMBL/GenBank/DDBJ whole genome shotgun (WGS) entry which is preliminary data.</text>
</comment>
<sequence length="142" mass="15371">MESLEEDFMRGWYAATTEANLKIHHHFNVDDDELMKDFLNGSASPGPHENDFDEDIHRAQTSPVYESTAPEQFKATVESDDSGDDMGFGSTVKSWLKRAIAPTTSKLPGVIIATSGGSDGGKVAGYQSESEESDDIDPVAGK</sequence>
<evidence type="ECO:0000313" key="2">
    <source>
        <dbReference type="Proteomes" id="UP001227268"/>
    </source>
</evidence>
<protein>
    <submittedName>
        <fullName evidence="1">Uncharacterized protein</fullName>
    </submittedName>
</protein>
<proteinExistence type="predicted"/>
<dbReference type="Proteomes" id="UP001227268">
    <property type="component" value="Unassembled WGS sequence"/>
</dbReference>
<gene>
    <name evidence="1" type="ORF">QFC21_005906</name>
</gene>